<feature type="compositionally biased region" description="Pro residues" evidence="1">
    <location>
        <begin position="1"/>
        <end position="12"/>
    </location>
</feature>
<feature type="non-terminal residue" evidence="2">
    <location>
        <position position="1"/>
    </location>
</feature>
<dbReference type="OrthoDB" id="2142040at2759"/>
<reference evidence="2 3" key="1">
    <citation type="submission" date="2014-02" db="EMBL/GenBank/DDBJ databases">
        <title>Transposable element dynamics among asymbiotic and ectomycorrhizal Amanita fungi.</title>
        <authorList>
            <consortium name="DOE Joint Genome Institute"/>
            <person name="Hess J."/>
            <person name="Skrede I."/>
            <person name="Wolfe B."/>
            <person name="LaButti K."/>
            <person name="Ohm R.A."/>
            <person name="Grigoriev I.V."/>
            <person name="Pringle A."/>
        </authorList>
    </citation>
    <scope>NUCLEOTIDE SEQUENCE [LARGE SCALE GENOMIC DNA]</scope>
    <source>
        <strain evidence="2 3">SKay4041</strain>
    </source>
</reference>
<accession>A0A2A9NI43</accession>
<sequence>PPPPYSQQPQLPPGGNRIPLITPSQAPFPDSQQTGAPPCYDSSGSPIYIGSALLVDSVHPCKIGPHLAGRALVAYGGREYPHNGRYDLLPFVPELMEFVTTSHGRIPPGRRPISGGFEESGRPLYHAMAVVNGTRVPGKTGEHLGGCNVGYGGREHAIKENYEIL</sequence>
<dbReference type="EMBL" id="KZ302043">
    <property type="protein sequence ID" value="PFH49004.1"/>
    <property type="molecule type" value="Genomic_DNA"/>
</dbReference>
<feature type="compositionally biased region" description="Polar residues" evidence="1">
    <location>
        <begin position="22"/>
        <end position="35"/>
    </location>
</feature>
<organism evidence="2 3">
    <name type="scientific">Amanita thiersii Skay4041</name>
    <dbReference type="NCBI Taxonomy" id="703135"/>
    <lineage>
        <taxon>Eukaryota</taxon>
        <taxon>Fungi</taxon>
        <taxon>Dikarya</taxon>
        <taxon>Basidiomycota</taxon>
        <taxon>Agaricomycotina</taxon>
        <taxon>Agaricomycetes</taxon>
        <taxon>Agaricomycetidae</taxon>
        <taxon>Agaricales</taxon>
        <taxon>Pluteineae</taxon>
        <taxon>Amanitaceae</taxon>
        <taxon>Amanita</taxon>
    </lineage>
</organism>
<evidence type="ECO:0000313" key="2">
    <source>
        <dbReference type="EMBL" id="PFH49004.1"/>
    </source>
</evidence>
<feature type="region of interest" description="Disordered" evidence="1">
    <location>
        <begin position="1"/>
        <end position="40"/>
    </location>
</feature>
<protein>
    <submittedName>
        <fullName evidence="2">Uncharacterized protein</fullName>
    </submittedName>
</protein>
<keyword evidence="3" id="KW-1185">Reference proteome</keyword>
<evidence type="ECO:0000256" key="1">
    <source>
        <dbReference type="SAM" id="MobiDB-lite"/>
    </source>
</evidence>
<dbReference type="Pfam" id="PF11901">
    <property type="entry name" value="DM9"/>
    <property type="match status" value="1"/>
</dbReference>
<dbReference type="Proteomes" id="UP000242287">
    <property type="component" value="Unassembled WGS sequence"/>
</dbReference>
<name>A0A2A9NI43_9AGAR</name>
<dbReference type="PANTHER" id="PTHR31649:SF1">
    <property type="entry name" value="FARNESOIC ACID O-METHYL TRANSFERASE DOMAIN-CONTAINING PROTEIN"/>
    <property type="match status" value="1"/>
</dbReference>
<dbReference type="InterPro" id="IPR006616">
    <property type="entry name" value="DM9_repeat"/>
</dbReference>
<feature type="non-terminal residue" evidence="2">
    <location>
        <position position="165"/>
    </location>
</feature>
<gene>
    <name evidence="2" type="ORF">AMATHDRAFT_123775</name>
</gene>
<proteinExistence type="predicted"/>
<dbReference type="PANTHER" id="PTHR31649">
    <property type="entry name" value="AGAP009604-PA"/>
    <property type="match status" value="1"/>
</dbReference>
<evidence type="ECO:0000313" key="3">
    <source>
        <dbReference type="Proteomes" id="UP000242287"/>
    </source>
</evidence>
<dbReference type="AlphaFoldDB" id="A0A2A9NI43"/>